<evidence type="ECO:0000313" key="2">
    <source>
        <dbReference type="EMBL" id="GGI65561.1"/>
    </source>
</evidence>
<reference evidence="2" key="2">
    <citation type="submission" date="2020-09" db="EMBL/GenBank/DDBJ databases">
        <authorList>
            <person name="Sun Q."/>
            <person name="Sedlacek I."/>
        </authorList>
    </citation>
    <scope>NUCLEOTIDE SEQUENCE</scope>
    <source>
        <strain evidence="2">CCM 8433</strain>
    </source>
</reference>
<dbReference type="AlphaFoldDB" id="A0A917JH04"/>
<dbReference type="InterPro" id="IPR000719">
    <property type="entry name" value="Prot_kinase_dom"/>
</dbReference>
<evidence type="ECO:0000313" key="3">
    <source>
        <dbReference type="Proteomes" id="UP000622610"/>
    </source>
</evidence>
<keyword evidence="2" id="KW-0418">Kinase</keyword>
<proteinExistence type="predicted"/>
<dbReference type="SUPFAM" id="SSF56112">
    <property type="entry name" value="Protein kinase-like (PK-like)"/>
    <property type="match status" value="1"/>
</dbReference>
<feature type="domain" description="Protein kinase" evidence="1">
    <location>
        <begin position="24"/>
        <end position="307"/>
    </location>
</feature>
<dbReference type="RefSeq" id="WP_188367396.1">
    <property type="nucleotide sequence ID" value="NZ_BMDT01000004.1"/>
</dbReference>
<dbReference type="InterPro" id="IPR011009">
    <property type="entry name" value="Kinase-like_dom_sf"/>
</dbReference>
<sequence length="312" mass="36229">MIAISQNEKELITQVIDDVTLTLREATDFLFLKEYGRVFCVFDQNDSGNISFGVEQMDGRKYFIKVAGVATMNGAVSKAESLTALKRVPDVYQELKHPQVIHYLHSGSYQQLFYLVFEWRAGDCLFDHWNFDYYETHPKVVPPSQKIKRLALSKKQQLANQIIEFMTFVESKGYVAVDFYEGSLLYDFEKEQLTICDIDLFQKKPFMNTMGVDYWGSKRFKSPEEYQMDTEIKATTNVFTLGAMLYHLFGDYSGETIHKMNQESRFIPLEQRETNLSKGQYDILLKAVANKPVNRYQTIADFQVAWQANTNE</sequence>
<dbReference type="Pfam" id="PF00069">
    <property type="entry name" value="Pkinase"/>
    <property type="match status" value="1"/>
</dbReference>
<evidence type="ECO:0000259" key="1">
    <source>
        <dbReference type="PROSITE" id="PS50011"/>
    </source>
</evidence>
<dbReference type="GO" id="GO:0004674">
    <property type="term" value="F:protein serine/threonine kinase activity"/>
    <property type="evidence" value="ECO:0007669"/>
    <property type="project" value="UniProtKB-KW"/>
</dbReference>
<reference evidence="2" key="1">
    <citation type="journal article" date="2014" name="Int. J. Syst. Evol. Microbiol.">
        <title>Complete genome sequence of Corynebacterium casei LMG S-19264T (=DSM 44701T), isolated from a smear-ripened cheese.</title>
        <authorList>
            <consortium name="US DOE Joint Genome Institute (JGI-PGF)"/>
            <person name="Walter F."/>
            <person name="Albersmeier A."/>
            <person name="Kalinowski J."/>
            <person name="Ruckert C."/>
        </authorList>
    </citation>
    <scope>NUCLEOTIDE SEQUENCE</scope>
    <source>
        <strain evidence="2">CCM 8433</strain>
    </source>
</reference>
<keyword evidence="3" id="KW-1185">Reference proteome</keyword>
<dbReference type="PROSITE" id="PS50011">
    <property type="entry name" value="PROTEIN_KINASE_DOM"/>
    <property type="match status" value="1"/>
</dbReference>
<name>A0A917JH04_9ENTE</name>
<keyword evidence="2" id="KW-0808">Transferase</keyword>
<comment type="caution">
    <text evidence="2">The sequence shown here is derived from an EMBL/GenBank/DDBJ whole genome shotgun (WGS) entry which is preliminary data.</text>
</comment>
<accession>A0A917JH04</accession>
<dbReference type="Proteomes" id="UP000622610">
    <property type="component" value="Unassembled WGS sequence"/>
</dbReference>
<protein>
    <submittedName>
        <fullName evidence="2">Serine/threonine protein kinase</fullName>
    </submittedName>
</protein>
<dbReference type="Gene3D" id="1.10.510.10">
    <property type="entry name" value="Transferase(Phosphotransferase) domain 1"/>
    <property type="match status" value="1"/>
</dbReference>
<organism evidence="2 3">
    <name type="scientific">Enterococcus alcedinis</name>
    <dbReference type="NCBI Taxonomy" id="1274384"/>
    <lineage>
        <taxon>Bacteria</taxon>
        <taxon>Bacillati</taxon>
        <taxon>Bacillota</taxon>
        <taxon>Bacilli</taxon>
        <taxon>Lactobacillales</taxon>
        <taxon>Enterococcaceae</taxon>
        <taxon>Enterococcus</taxon>
    </lineage>
</organism>
<keyword evidence="2" id="KW-0723">Serine/threonine-protein kinase</keyword>
<dbReference type="GO" id="GO:0005524">
    <property type="term" value="F:ATP binding"/>
    <property type="evidence" value="ECO:0007669"/>
    <property type="project" value="InterPro"/>
</dbReference>
<gene>
    <name evidence="2" type="ORF">GCM10011482_12150</name>
</gene>
<dbReference type="EMBL" id="BMDT01000004">
    <property type="protein sequence ID" value="GGI65561.1"/>
    <property type="molecule type" value="Genomic_DNA"/>
</dbReference>